<keyword evidence="2" id="KW-1185">Reference proteome</keyword>
<gene>
    <name evidence="1" type="ORF">CDAR_33851</name>
</gene>
<name>A0AAV4WDK3_9ARAC</name>
<reference evidence="1 2" key="1">
    <citation type="submission" date="2021-06" db="EMBL/GenBank/DDBJ databases">
        <title>Caerostris darwini draft genome.</title>
        <authorList>
            <person name="Kono N."/>
            <person name="Arakawa K."/>
        </authorList>
    </citation>
    <scope>NUCLEOTIDE SEQUENCE [LARGE SCALE GENOMIC DNA]</scope>
</reference>
<sequence>MRTFSNVCMQKAPFAVDGNEASKNPSFSFPGTKAYGLFIPAPTPLRINPRIEGGEGGNCSMFWLHNAV</sequence>
<evidence type="ECO:0000313" key="2">
    <source>
        <dbReference type="Proteomes" id="UP001054837"/>
    </source>
</evidence>
<comment type="caution">
    <text evidence="1">The sequence shown here is derived from an EMBL/GenBank/DDBJ whole genome shotgun (WGS) entry which is preliminary data.</text>
</comment>
<dbReference type="AlphaFoldDB" id="A0AAV4WDK3"/>
<organism evidence="1 2">
    <name type="scientific">Caerostris darwini</name>
    <dbReference type="NCBI Taxonomy" id="1538125"/>
    <lineage>
        <taxon>Eukaryota</taxon>
        <taxon>Metazoa</taxon>
        <taxon>Ecdysozoa</taxon>
        <taxon>Arthropoda</taxon>
        <taxon>Chelicerata</taxon>
        <taxon>Arachnida</taxon>
        <taxon>Araneae</taxon>
        <taxon>Araneomorphae</taxon>
        <taxon>Entelegynae</taxon>
        <taxon>Araneoidea</taxon>
        <taxon>Araneidae</taxon>
        <taxon>Caerostris</taxon>
    </lineage>
</organism>
<dbReference type="Proteomes" id="UP001054837">
    <property type="component" value="Unassembled WGS sequence"/>
</dbReference>
<evidence type="ECO:0000313" key="1">
    <source>
        <dbReference type="EMBL" id="GIY79894.1"/>
    </source>
</evidence>
<proteinExistence type="predicted"/>
<dbReference type="EMBL" id="BPLQ01014458">
    <property type="protein sequence ID" value="GIY79894.1"/>
    <property type="molecule type" value="Genomic_DNA"/>
</dbReference>
<accession>A0AAV4WDK3</accession>
<protein>
    <submittedName>
        <fullName evidence="1">Uncharacterized protein</fullName>
    </submittedName>
</protein>